<dbReference type="InterPro" id="IPR036890">
    <property type="entry name" value="HATPase_C_sf"/>
</dbReference>
<dbReference type="RefSeq" id="WP_013008813.1">
    <property type="nucleotide sequence ID" value="NC_013939.1"/>
</dbReference>
<dbReference type="Pfam" id="PF13589">
    <property type="entry name" value="HATPase_c_3"/>
    <property type="match status" value="1"/>
</dbReference>
<organism evidence="1 2">
    <name type="scientific">Deferribacter desulfuricans (strain DSM 14783 / JCM 11476 / NBRC 101012 / SSM1)</name>
    <dbReference type="NCBI Taxonomy" id="639282"/>
    <lineage>
        <taxon>Bacteria</taxon>
        <taxon>Pseudomonadati</taxon>
        <taxon>Deferribacterota</taxon>
        <taxon>Deferribacteres</taxon>
        <taxon>Deferribacterales</taxon>
        <taxon>Deferribacteraceae</taxon>
        <taxon>Deferribacter</taxon>
    </lineage>
</organism>
<dbReference type="SUPFAM" id="SSF55874">
    <property type="entry name" value="ATPase domain of HSP90 chaperone/DNA topoisomerase II/histidine kinase"/>
    <property type="match status" value="1"/>
</dbReference>
<dbReference type="EMBL" id="AP011529">
    <property type="protein sequence ID" value="BAI81568.1"/>
    <property type="molecule type" value="Genomic_DNA"/>
</dbReference>
<dbReference type="OrthoDB" id="441380at2"/>
<keyword evidence="2" id="KW-1185">Reference proteome</keyword>
<evidence type="ECO:0008006" key="3">
    <source>
        <dbReference type="Google" id="ProtNLM"/>
    </source>
</evidence>
<protein>
    <recommendedName>
        <fullName evidence="3">Histidine kinase/HSP90-like ATPase domain-containing protein</fullName>
    </recommendedName>
</protein>
<gene>
    <name evidence="1" type="ordered locus">DEFDS_2120</name>
</gene>
<dbReference type="AlphaFoldDB" id="D3PA28"/>
<dbReference type="KEGG" id="ddf:DEFDS_2120"/>
<name>D3PA28_DEFDS</name>
<dbReference type="Proteomes" id="UP000001520">
    <property type="component" value="Chromosome"/>
</dbReference>
<proteinExistence type="predicted"/>
<evidence type="ECO:0000313" key="1">
    <source>
        <dbReference type="EMBL" id="BAI81568.1"/>
    </source>
</evidence>
<accession>D3PA28</accession>
<sequence length="610" mass="70134">MSGNIRKDKELDFLSEPSPDILRREIKNICDSYSHPWDILAELCQNSVDAIILYNSKFGNETGKKHEIDIAINSIERSIKIKDTGVGFSSKNFSELLSPHGTNKDAVSETIGEKGVGLTYTIFISNYYNINTVSENAHIQGHIENASFWKTGKIKELPKFKVEIWEEKNFTPLDTFTEIFIKDIEKTYSDEDDIFNMSIHVIEYILRTKTALGWLKKIFDNKDLDIRITLSLKDINGDEQKIELSPYYMLPEEFISDKDKIDLDNFKNLAATLDDRQKAKKLQGKAIIKKGALNRAGKKINFYALFVPSRGFWKDISDKAEIYIIDDLGNKKYLYEGGIYVGTKGMPTGIRIEPPITGYAGYWPNFYIILEDDTISFDLGRKSIPNRTKGLLRNIAKDLFQEFIPFIQYATSDPAVKAPTTSTIQQYKKSKIFEELEKLPDLNIDKINYLKHPDGQEASVVALFHELVASKILKGYYTLRTGYKQTYDLWGRYRINKKLIGSNFHHLAEYSDMIDLPIIIEFKYKAEDILNDFEKDIKYFTDIDLIVCWDLDTLKFSKHNVKVEPISEDDILFYGSNYKLIWPGAYNLGTASEKPVIALRKVVEDYVASL</sequence>
<dbReference type="eggNOG" id="COG0323">
    <property type="taxonomic scope" value="Bacteria"/>
</dbReference>
<dbReference type="Gene3D" id="3.30.565.10">
    <property type="entry name" value="Histidine kinase-like ATPase, C-terminal domain"/>
    <property type="match status" value="1"/>
</dbReference>
<dbReference type="HOGENOM" id="CLU_476325_0_0_0"/>
<evidence type="ECO:0000313" key="2">
    <source>
        <dbReference type="Proteomes" id="UP000001520"/>
    </source>
</evidence>
<reference evidence="1 2" key="1">
    <citation type="journal article" date="2010" name="DNA Res.">
        <title>Bacterial lifestyle in a deep-sea hydrothermal vent chimney revealed by the genome sequence of the thermophilic bacterium Deferribacter desulfuricans SSM1.</title>
        <authorList>
            <person name="Takaki Y."/>
            <person name="Shimamura S."/>
            <person name="Nakagawa S."/>
            <person name="Fukuhara Y."/>
            <person name="Horikawa H."/>
            <person name="Ankai A."/>
            <person name="Harada T."/>
            <person name="Hosoyama A."/>
            <person name="Oguchi A."/>
            <person name="Fukui S."/>
            <person name="Fujita N."/>
            <person name="Takami H."/>
            <person name="Takai K."/>
        </authorList>
    </citation>
    <scope>NUCLEOTIDE SEQUENCE [LARGE SCALE GENOMIC DNA]</scope>
    <source>
        <strain evidence="2">DSM 14783 / JCM 11476 / NBRC 101012 / SSM1</strain>
    </source>
</reference>